<evidence type="ECO:0000313" key="1">
    <source>
        <dbReference type="EMBL" id="KAJ1113405.1"/>
    </source>
</evidence>
<comment type="caution">
    <text evidence="1">The sequence shown here is derived from an EMBL/GenBank/DDBJ whole genome shotgun (WGS) entry which is preliminary data.</text>
</comment>
<keyword evidence="2" id="KW-1185">Reference proteome</keyword>
<gene>
    <name evidence="1" type="ORF">NDU88_001651</name>
</gene>
<reference evidence="1" key="1">
    <citation type="journal article" date="2022" name="bioRxiv">
        <title>Sequencing and chromosome-scale assembly of the giantPleurodeles waltlgenome.</title>
        <authorList>
            <person name="Brown T."/>
            <person name="Elewa A."/>
            <person name="Iarovenko S."/>
            <person name="Subramanian E."/>
            <person name="Araus A.J."/>
            <person name="Petzold A."/>
            <person name="Susuki M."/>
            <person name="Suzuki K.-i.T."/>
            <person name="Hayashi T."/>
            <person name="Toyoda A."/>
            <person name="Oliveira C."/>
            <person name="Osipova E."/>
            <person name="Leigh N.D."/>
            <person name="Simon A."/>
            <person name="Yun M.H."/>
        </authorList>
    </citation>
    <scope>NUCLEOTIDE SEQUENCE</scope>
    <source>
        <strain evidence="1">20211129_DDA</strain>
        <tissue evidence="1">Liver</tissue>
    </source>
</reference>
<protein>
    <submittedName>
        <fullName evidence="1">Uncharacterized protein</fullName>
    </submittedName>
</protein>
<dbReference type="EMBL" id="JANPWB010000012">
    <property type="protein sequence ID" value="KAJ1113405.1"/>
    <property type="molecule type" value="Genomic_DNA"/>
</dbReference>
<dbReference type="Proteomes" id="UP001066276">
    <property type="component" value="Chromosome 8"/>
</dbReference>
<sequence>MLNPCTSSGVGDDVVQRLPLSRGLQRGCSSIGPAKSVAFQRRSRRLVQAASLDSAAASVRSRPKSISLDFHQLSFQGPRDWIGHHLSEQESLQRLQVLAERSLCCP</sequence>
<dbReference type="AlphaFoldDB" id="A0AAV7NKT3"/>
<name>A0AAV7NKT3_PLEWA</name>
<organism evidence="1 2">
    <name type="scientific">Pleurodeles waltl</name>
    <name type="common">Iberian ribbed newt</name>
    <dbReference type="NCBI Taxonomy" id="8319"/>
    <lineage>
        <taxon>Eukaryota</taxon>
        <taxon>Metazoa</taxon>
        <taxon>Chordata</taxon>
        <taxon>Craniata</taxon>
        <taxon>Vertebrata</taxon>
        <taxon>Euteleostomi</taxon>
        <taxon>Amphibia</taxon>
        <taxon>Batrachia</taxon>
        <taxon>Caudata</taxon>
        <taxon>Salamandroidea</taxon>
        <taxon>Salamandridae</taxon>
        <taxon>Pleurodelinae</taxon>
        <taxon>Pleurodeles</taxon>
    </lineage>
</organism>
<evidence type="ECO:0000313" key="2">
    <source>
        <dbReference type="Proteomes" id="UP001066276"/>
    </source>
</evidence>
<proteinExistence type="predicted"/>
<accession>A0AAV7NKT3</accession>